<sequence>MTAVRDAAEEPEDPSSADPLAVRPGIARFAVMLAVFLCAACGMVYELALVALGSYLLGNTIVQASIVLSVMVFAMGVGSFAAKGLVRWPAVSFALVEAALGLVGGLSVLSLYLAFAFLDAYTVAMVVAAFVIGALIGAEIPLLMEILQRIRAQRASSAVADLFSFDYVGGLVGGLAFPFLLLPLLGLPHGALAVGAVNAITGVGVVLWVYRGTLTRRLKVWLSVLLVAVLAVLGVAWAATDTIEITGQQSIYRDTVTHSERSDYQQIVLTRDHRTDDLRMFLNGDLQFSSTDEHRYHESLVHPAMNGPREDVLILGGGDGMAAREVLEYDDVDAVTLVDLDPAVVELAQSDERISALNEGSLSDPRVTTIAADAFAWLRGEAAADAYDTIIIDLPDPDDAATAKLYTVEFYGLVARALAPEGRTVIQAGSPYFAPEAYWGVAESVRRAGLAVTPYHVDVPSFGDWGFLLAGASGEGAPAEGESAEGESGESSPADRASGTEADPGGPPLGLPEDAPDDLTYATEPVIDAAAVFPPDRARASVGEPQASTLLHPYVIDQHRRAWVAY</sequence>
<comment type="subunit">
    <text evidence="4">Homodimer or homotetramer.</text>
</comment>
<keyword evidence="4" id="KW-1133">Transmembrane helix</keyword>
<evidence type="ECO:0000256" key="2">
    <source>
        <dbReference type="ARBA" id="ARBA00022679"/>
    </source>
</evidence>
<gene>
    <name evidence="4" type="primary">speE</name>
    <name evidence="8" type="ORF">FM105_07315</name>
</gene>
<dbReference type="GO" id="GO:0005886">
    <property type="term" value="C:plasma membrane"/>
    <property type="evidence" value="ECO:0007669"/>
    <property type="project" value="UniProtKB-SubCell"/>
</dbReference>
<evidence type="ECO:0000313" key="8">
    <source>
        <dbReference type="EMBL" id="SLM97569.1"/>
    </source>
</evidence>
<reference evidence="9" key="1">
    <citation type="submission" date="2017-02" db="EMBL/GenBank/DDBJ databases">
        <authorList>
            <person name="Dridi B."/>
        </authorList>
    </citation>
    <scope>NUCLEOTIDE SEQUENCE [LARGE SCALE GENOMIC DNA]</scope>
    <source>
        <strain evidence="9">B Co 03.10</strain>
    </source>
</reference>
<dbReference type="NCBIfam" id="NF037959">
    <property type="entry name" value="MFS_SpdSyn"/>
    <property type="match status" value="1"/>
</dbReference>
<keyword evidence="9" id="KW-1185">Reference proteome</keyword>
<comment type="caution">
    <text evidence="4">Lacks conserved residue(s) required for the propagation of feature annotation.</text>
</comment>
<keyword evidence="3 4" id="KW-0620">Polyamine biosynthesis</keyword>
<dbReference type="PROSITE" id="PS51006">
    <property type="entry name" value="PABS_2"/>
    <property type="match status" value="1"/>
</dbReference>
<evidence type="ECO:0000256" key="5">
    <source>
        <dbReference type="PROSITE-ProRule" id="PRU00354"/>
    </source>
</evidence>
<feature type="transmembrane region" description="Helical" evidence="4">
    <location>
        <begin position="121"/>
        <end position="144"/>
    </location>
</feature>
<feature type="transmembrane region" description="Helical" evidence="4">
    <location>
        <begin position="94"/>
        <end position="115"/>
    </location>
</feature>
<organism evidence="8 9">
    <name type="scientific">Brevibacterium yomogidense</name>
    <dbReference type="NCBI Taxonomy" id="946573"/>
    <lineage>
        <taxon>Bacteria</taxon>
        <taxon>Bacillati</taxon>
        <taxon>Actinomycetota</taxon>
        <taxon>Actinomycetes</taxon>
        <taxon>Micrococcales</taxon>
        <taxon>Brevibacteriaceae</taxon>
        <taxon>Brevibacterium</taxon>
    </lineage>
</organism>
<feature type="region of interest" description="Disordered" evidence="6">
    <location>
        <begin position="474"/>
        <end position="519"/>
    </location>
</feature>
<feature type="transmembrane region" description="Helical" evidence="4">
    <location>
        <begin position="61"/>
        <end position="82"/>
    </location>
</feature>
<dbReference type="InterPro" id="IPR030373">
    <property type="entry name" value="PABS_CS"/>
</dbReference>
<comment type="subcellular location">
    <subcellularLocation>
        <location evidence="4">Cell membrane</location>
        <topology evidence="4">Multi-pass membrane protein</topology>
    </subcellularLocation>
</comment>
<dbReference type="EMBL" id="FWFF01000012">
    <property type="protein sequence ID" value="SLM97569.1"/>
    <property type="molecule type" value="Genomic_DNA"/>
</dbReference>
<evidence type="ECO:0000259" key="7">
    <source>
        <dbReference type="PROSITE" id="PS51006"/>
    </source>
</evidence>
<feature type="transmembrane region" description="Helical" evidence="4">
    <location>
        <begin position="29"/>
        <end position="55"/>
    </location>
</feature>
<accession>A0A1X6XEM9</accession>
<dbReference type="InterPro" id="IPR029063">
    <property type="entry name" value="SAM-dependent_MTases_sf"/>
</dbReference>
<keyword evidence="4" id="KW-0472">Membrane</keyword>
<dbReference type="EC" id="2.5.1.16" evidence="4"/>
<keyword evidence="2 4" id="KW-0808">Transferase</keyword>
<feature type="transmembrane region" description="Helical" evidence="4">
    <location>
        <begin position="191"/>
        <end position="210"/>
    </location>
</feature>
<comment type="function">
    <text evidence="4">Catalyzes the irreversible transfer of a propylamine group from the amino donor S-adenosylmethioninamine (decarboxy-AdoMet) to putrescine (1,4-diaminobutane) to yield spermidine.</text>
</comment>
<dbReference type="GO" id="GO:0010487">
    <property type="term" value="F:thermospermine synthase activity"/>
    <property type="evidence" value="ECO:0007669"/>
    <property type="project" value="UniProtKB-ARBA"/>
</dbReference>
<evidence type="ECO:0000256" key="6">
    <source>
        <dbReference type="SAM" id="MobiDB-lite"/>
    </source>
</evidence>
<protein>
    <recommendedName>
        <fullName evidence="4">Polyamine aminopropyltransferase</fullName>
    </recommendedName>
    <alternativeName>
        <fullName evidence="4">Putrescine aminopropyltransferase</fullName>
        <shortName evidence="4">PAPT</shortName>
    </alternativeName>
    <alternativeName>
        <fullName evidence="4">Spermidine synthase</fullName>
        <shortName evidence="4">SPDS</shortName>
        <shortName evidence="4">SPDSY</shortName>
        <ecNumber evidence="4">2.5.1.16</ecNumber>
    </alternativeName>
</protein>
<dbReference type="Proteomes" id="UP000196581">
    <property type="component" value="Unassembled WGS sequence"/>
</dbReference>
<dbReference type="Gene3D" id="3.40.50.150">
    <property type="entry name" value="Vaccinia Virus protein VP39"/>
    <property type="match status" value="1"/>
</dbReference>
<feature type="binding site" evidence="4">
    <location>
        <position position="319"/>
    </location>
    <ligand>
        <name>spermidine</name>
        <dbReference type="ChEBI" id="CHEBI:57834"/>
    </ligand>
</feature>
<keyword evidence="4" id="KW-1003">Cell membrane</keyword>
<dbReference type="InterPro" id="IPR036259">
    <property type="entry name" value="MFS_trans_sf"/>
</dbReference>
<name>A0A1X6XEM9_9MICO</name>
<dbReference type="Pfam" id="PF01564">
    <property type="entry name" value="Spermine_synth"/>
    <property type="match status" value="1"/>
</dbReference>
<comment type="catalytic activity">
    <reaction evidence="4">
        <text>S-adenosyl 3-(methylsulfanyl)propylamine + putrescine = S-methyl-5'-thioadenosine + spermidine + H(+)</text>
        <dbReference type="Rhea" id="RHEA:12721"/>
        <dbReference type="ChEBI" id="CHEBI:15378"/>
        <dbReference type="ChEBI" id="CHEBI:17509"/>
        <dbReference type="ChEBI" id="CHEBI:57443"/>
        <dbReference type="ChEBI" id="CHEBI:57834"/>
        <dbReference type="ChEBI" id="CHEBI:326268"/>
        <dbReference type="EC" id="2.5.1.16"/>
    </reaction>
</comment>
<feature type="binding site" evidence="4">
    <location>
        <position position="265"/>
    </location>
    <ligand>
        <name>S-methyl-5'-thioadenosine</name>
        <dbReference type="ChEBI" id="CHEBI:17509"/>
    </ligand>
</feature>
<comment type="pathway">
    <text evidence="4">Amine and polyamine biosynthesis; spermidine biosynthesis; spermidine from putrescine: step 1/1.</text>
</comment>
<feature type="binding site" evidence="4">
    <location>
        <begin position="373"/>
        <end position="374"/>
    </location>
    <ligand>
        <name>S-methyl-5'-thioadenosine</name>
        <dbReference type="ChEBI" id="CHEBI:17509"/>
    </ligand>
</feature>
<keyword evidence="4" id="KW-0812">Transmembrane</keyword>
<dbReference type="InterPro" id="IPR001045">
    <property type="entry name" value="Spermi_synthase"/>
</dbReference>
<feature type="transmembrane region" description="Helical" evidence="4">
    <location>
        <begin position="165"/>
        <end position="185"/>
    </location>
</feature>
<feature type="active site" description="Proton acceptor" evidence="4 5">
    <location>
        <position position="393"/>
    </location>
</feature>
<keyword evidence="4" id="KW-0745">Spermidine biosynthesis</keyword>
<comment type="similarity">
    <text evidence="1 4">Belongs to the spermidine/spermine synthase family.</text>
</comment>
<dbReference type="NCBIfam" id="NF002956">
    <property type="entry name" value="PRK03612.1"/>
    <property type="match status" value="1"/>
</dbReference>
<dbReference type="SUPFAM" id="SSF103473">
    <property type="entry name" value="MFS general substrate transporter"/>
    <property type="match status" value="1"/>
</dbReference>
<dbReference type="CDD" id="cd02440">
    <property type="entry name" value="AdoMet_MTases"/>
    <property type="match status" value="1"/>
</dbReference>
<dbReference type="UniPathway" id="UPA00248">
    <property type="reaction ID" value="UER00314"/>
</dbReference>
<evidence type="ECO:0000256" key="3">
    <source>
        <dbReference type="ARBA" id="ARBA00023115"/>
    </source>
</evidence>
<dbReference type="GO" id="GO:0008295">
    <property type="term" value="P:spermidine biosynthetic process"/>
    <property type="evidence" value="ECO:0007669"/>
    <property type="project" value="UniProtKB-UniRule"/>
</dbReference>
<proteinExistence type="inferred from homology"/>
<feature type="binding site" evidence="4">
    <location>
        <position position="297"/>
    </location>
    <ligand>
        <name>spermidine</name>
        <dbReference type="ChEBI" id="CHEBI:57834"/>
    </ligand>
</feature>
<dbReference type="InterPro" id="IPR030374">
    <property type="entry name" value="PABS"/>
</dbReference>
<feature type="binding site" evidence="4">
    <location>
        <position position="339"/>
    </location>
    <ligand>
        <name>S-methyl-5'-thioadenosine</name>
        <dbReference type="ChEBI" id="CHEBI:17509"/>
    </ligand>
</feature>
<dbReference type="RefSeq" id="WP_256970281.1">
    <property type="nucleotide sequence ID" value="NZ_FWFF01000012.1"/>
</dbReference>
<dbReference type="PANTHER" id="PTHR43317:SF1">
    <property type="entry name" value="THERMOSPERMINE SYNTHASE ACAULIS5"/>
    <property type="match status" value="1"/>
</dbReference>
<feature type="transmembrane region" description="Helical" evidence="4">
    <location>
        <begin position="222"/>
        <end position="240"/>
    </location>
</feature>
<dbReference type="SUPFAM" id="SSF53335">
    <property type="entry name" value="S-adenosyl-L-methionine-dependent methyltransferases"/>
    <property type="match status" value="1"/>
</dbReference>
<evidence type="ECO:0000256" key="4">
    <source>
        <dbReference type="HAMAP-Rule" id="MF_00198"/>
    </source>
</evidence>
<dbReference type="HAMAP" id="MF_00198">
    <property type="entry name" value="Spermidine_synth"/>
    <property type="match status" value="1"/>
</dbReference>
<dbReference type="AlphaFoldDB" id="A0A1X6XEM9"/>
<dbReference type="GO" id="GO:0004766">
    <property type="term" value="F:spermidine synthase activity"/>
    <property type="evidence" value="ECO:0007669"/>
    <property type="project" value="UniProtKB-UniRule"/>
</dbReference>
<evidence type="ECO:0000256" key="1">
    <source>
        <dbReference type="ARBA" id="ARBA00007867"/>
    </source>
</evidence>
<dbReference type="PROSITE" id="PS01330">
    <property type="entry name" value="PABS_1"/>
    <property type="match status" value="1"/>
</dbReference>
<dbReference type="PANTHER" id="PTHR43317">
    <property type="entry name" value="THERMOSPERMINE SYNTHASE ACAULIS5"/>
    <property type="match status" value="1"/>
</dbReference>
<feature type="domain" description="PABS" evidence="7">
    <location>
        <begin position="231"/>
        <end position="472"/>
    </location>
</feature>
<evidence type="ECO:0000313" key="9">
    <source>
        <dbReference type="Proteomes" id="UP000196581"/>
    </source>
</evidence>